<gene>
    <name evidence="2" type="ORF">OH818_10850</name>
</gene>
<proteinExistence type="predicted"/>
<accession>A0ABY7C5J4</accession>
<dbReference type="SUPFAM" id="SSF54975">
    <property type="entry name" value="Acylphosphatase/BLUF domain-like"/>
    <property type="match status" value="1"/>
</dbReference>
<dbReference type="PROSITE" id="PS50925">
    <property type="entry name" value="BLUF"/>
    <property type="match status" value="1"/>
</dbReference>
<dbReference type="SMART" id="SM01034">
    <property type="entry name" value="BLUF"/>
    <property type="match status" value="1"/>
</dbReference>
<dbReference type="RefSeq" id="WP_268882985.1">
    <property type="nucleotide sequence ID" value="NZ_CP114029.1"/>
</dbReference>
<dbReference type="Proteomes" id="UP001164020">
    <property type="component" value="Chromosome"/>
</dbReference>
<dbReference type="InterPro" id="IPR036046">
    <property type="entry name" value="Acylphosphatase-like_dom_sf"/>
</dbReference>
<dbReference type="EMBL" id="CP114029">
    <property type="protein sequence ID" value="WAP70491.1"/>
    <property type="molecule type" value="Genomic_DNA"/>
</dbReference>
<evidence type="ECO:0000313" key="3">
    <source>
        <dbReference type="Proteomes" id="UP001164020"/>
    </source>
</evidence>
<sequence>MRHISYTSMADDLSAEEFAAIVAHARKKNLERQISGAIAFDGRMITQIIEGPRQNVDELFLKISSDSRHSGVVLQSRADIKASQFEGFGLTRMSPSDLYMIALAIEERYGAGDSSTDPLVRRVSS</sequence>
<protein>
    <submittedName>
        <fullName evidence="2">BLUF domain-containing protein</fullName>
    </submittedName>
</protein>
<dbReference type="Pfam" id="PF04940">
    <property type="entry name" value="BLUF"/>
    <property type="match status" value="1"/>
</dbReference>
<dbReference type="InterPro" id="IPR007024">
    <property type="entry name" value="BLUF_domain"/>
</dbReference>
<keyword evidence="3" id="KW-1185">Reference proteome</keyword>
<name>A0ABY7C5J4_9HYPH</name>
<evidence type="ECO:0000259" key="1">
    <source>
        <dbReference type="PROSITE" id="PS50925"/>
    </source>
</evidence>
<reference evidence="2" key="1">
    <citation type="submission" date="2022-12" db="EMBL/GenBank/DDBJ databases">
        <title>Jiella pelagia sp. nov., isolated from phosphonate enriched culture of Northwest Pacific surface seawater.</title>
        <authorList>
            <person name="Shin D.Y."/>
            <person name="Hwang C.Y."/>
        </authorList>
    </citation>
    <scope>NUCLEOTIDE SEQUENCE</scope>
    <source>
        <strain evidence="2">HL-NP1</strain>
    </source>
</reference>
<feature type="domain" description="BLUF" evidence="1">
    <location>
        <begin position="1"/>
        <end position="91"/>
    </location>
</feature>
<dbReference type="Gene3D" id="3.30.70.100">
    <property type="match status" value="1"/>
</dbReference>
<organism evidence="2 3">
    <name type="scientific">Jiella pelagia</name>
    <dbReference type="NCBI Taxonomy" id="2986949"/>
    <lineage>
        <taxon>Bacteria</taxon>
        <taxon>Pseudomonadati</taxon>
        <taxon>Pseudomonadota</taxon>
        <taxon>Alphaproteobacteria</taxon>
        <taxon>Hyphomicrobiales</taxon>
        <taxon>Aurantimonadaceae</taxon>
        <taxon>Jiella</taxon>
    </lineage>
</organism>
<evidence type="ECO:0000313" key="2">
    <source>
        <dbReference type="EMBL" id="WAP70491.1"/>
    </source>
</evidence>